<dbReference type="AlphaFoldDB" id="A0A2A2K901"/>
<gene>
    <name evidence="2" type="ORF">WR25_06443</name>
</gene>
<keyword evidence="3" id="KW-1185">Reference proteome</keyword>
<evidence type="ECO:0000313" key="2">
    <source>
        <dbReference type="EMBL" id="PAV70408.1"/>
    </source>
</evidence>
<evidence type="ECO:0000313" key="3">
    <source>
        <dbReference type="Proteomes" id="UP000218231"/>
    </source>
</evidence>
<organism evidence="2 3">
    <name type="scientific">Diploscapter pachys</name>
    <dbReference type="NCBI Taxonomy" id="2018661"/>
    <lineage>
        <taxon>Eukaryota</taxon>
        <taxon>Metazoa</taxon>
        <taxon>Ecdysozoa</taxon>
        <taxon>Nematoda</taxon>
        <taxon>Chromadorea</taxon>
        <taxon>Rhabditida</taxon>
        <taxon>Rhabditina</taxon>
        <taxon>Rhabditomorpha</taxon>
        <taxon>Rhabditoidea</taxon>
        <taxon>Rhabditidae</taxon>
        <taxon>Diploscapter</taxon>
    </lineage>
</organism>
<sequence>MNILGNHGYFNKKVPSISLPYFLKTIIHENLIDGLWIDAEGAEYSMLHHFYRNGPLDQHNITICQFNIEIHQPNDDRKRQFHKFFQQMMDEERYVFFK</sequence>
<comment type="caution">
    <text evidence="2">The sequence shown here is derived from an EMBL/GenBank/DDBJ whole genome shotgun (WGS) entry which is preliminary data.</text>
</comment>
<dbReference type="PANTHER" id="PTHR22989:SF3">
    <property type="entry name" value="METHYLTRANSFERASE FKBM DOMAIN-CONTAINING PROTEIN"/>
    <property type="match status" value="1"/>
</dbReference>
<dbReference type="InterPro" id="IPR006342">
    <property type="entry name" value="FkbM_mtfrase"/>
</dbReference>
<proteinExistence type="predicted"/>
<accession>A0A2A2K901</accession>
<reference evidence="2 3" key="1">
    <citation type="journal article" date="2017" name="Curr. Biol.">
        <title>Genome architecture and evolution of a unichromosomal asexual nematode.</title>
        <authorList>
            <person name="Fradin H."/>
            <person name="Zegar C."/>
            <person name="Gutwein M."/>
            <person name="Lucas J."/>
            <person name="Kovtun M."/>
            <person name="Corcoran D."/>
            <person name="Baugh L.R."/>
            <person name="Kiontke K."/>
            <person name="Gunsalus K."/>
            <person name="Fitch D.H."/>
            <person name="Piano F."/>
        </authorList>
    </citation>
    <scope>NUCLEOTIDE SEQUENCE [LARGE SCALE GENOMIC DNA]</scope>
    <source>
        <strain evidence="2">PF1309</strain>
    </source>
</reference>
<dbReference type="PANTHER" id="PTHR22989">
    <property type="entry name" value="UNCHARACTERIZED DUF13 C.ELEGANS"/>
    <property type="match status" value="1"/>
</dbReference>
<evidence type="ECO:0000259" key="1">
    <source>
        <dbReference type="Pfam" id="PF05050"/>
    </source>
</evidence>
<dbReference type="Proteomes" id="UP000218231">
    <property type="component" value="Unassembled WGS sequence"/>
</dbReference>
<dbReference type="OrthoDB" id="5775722at2759"/>
<protein>
    <recommendedName>
        <fullName evidence="1">Methyltransferase FkbM domain-containing protein</fullName>
    </recommendedName>
</protein>
<dbReference type="Pfam" id="PF05050">
    <property type="entry name" value="Methyltransf_21"/>
    <property type="match status" value="1"/>
</dbReference>
<name>A0A2A2K901_9BILA</name>
<dbReference type="EMBL" id="LIAE01009280">
    <property type="protein sequence ID" value="PAV70408.1"/>
    <property type="molecule type" value="Genomic_DNA"/>
</dbReference>
<feature type="domain" description="Methyltransferase FkbM" evidence="1">
    <location>
        <begin position="10"/>
        <end position="95"/>
    </location>
</feature>
<dbReference type="STRING" id="2018661.A0A2A2K901"/>